<keyword evidence="2" id="KW-1185">Reference proteome</keyword>
<protein>
    <submittedName>
        <fullName evidence="1">Uncharacterized protein</fullName>
    </submittedName>
</protein>
<evidence type="ECO:0000313" key="1">
    <source>
        <dbReference type="EMBL" id="EAX98958.1"/>
    </source>
</evidence>
<dbReference type="AlphaFoldDB" id="A2F826"/>
<reference evidence="1" key="2">
    <citation type="journal article" date="2007" name="Science">
        <title>Draft genome sequence of the sexually transmitted pathogen Trichomonas vaginalis.</title>
        <authorList>
            <person name="Carlton J.M."/>
            <person name="Hirt R.P."/>
            <person name="Silva J.C."/>
            <person name="Delcher A.L."/>
            <person name="Schatz M."/>
            <person name="Zhao Q."/>
            <person name="Wortman J.R."/>
            <person name="Bidwell S.L."/>
            <person name="Alsmark U.C.M."/>
            <person name="Besteiro S."/>
            <person name="Sicheritz-Ponten T."/>
            <person name="Noel C.J."/>
            <person name="Dacks J.B."/>
            <person name="Foster P.G."/>
            <person name="Simillion C."/>
            <person name="Van de Peer Y."/>
            <person name="Miranda-Saavedra D."/>
            <person name="Barton G.J."/>
            <person name="Westrop G.D."/>
            <person name="Mueller S."/>
            <person name="Dessi D."/>
            <person name="Fiori P.L."/>
            <person name="Ren Q."/>
            <person name="Paulsen I."/>
            <person name="Zhang H."/>
            <person name="Bastida-Corcuera F.D."/>
            <person name="Simoes-Barbosa A."/>
            <person name="Brown M.T."/>
            <person name="Hayes R.D."/>
            <person name="Mukherjee M."/>
            <person name="Okumura C.Y."/>
            <person name="Schneider R."/>
            <person name="Smith A.J."/>
            <person name="Vanacova S."/>
            <person name="Villalvazo M."/>
            <person name="Haas B.J."/>
            <person name="Pertea M."/>
            <person name="Feldblyum T.V."/>
            <person name="Utterback T.R."/>
            <person name="Shu C.L."/>
            <person name="Osoegawa K."/>
            <person name="de Jong P.J."/>
            <person name="Hrdy I."/>
            <person name="Horvathova L."/>
            <person name="Zubacova Z."/>
            <person name="Dolezal P."/>
            <person name="Malik S.B."/>
            <person name="Logsdon J.M. Jr."/>
            <person name="Henze K."/>
            <person name="Gupta A."/>
            <person name="Wang C.C."/>
            <person name="Dunne R.L."/>
            <person name="Upcroft J.A."/>
            <person name="Upcroft P."/>
            <person name="White O."/>
            <person name="Salzberg S.L."/>
            <person name="Tang P."/>
            <person name="Chiu C.-H."/>
            <person name="Lee Y.-S."/>
            <person name="Embley T.M."/>
            <person name="Coombs G.H."/>
            <person name="Mottram J.C."/>
            <person name="Tachezy J."/>
            <person name="Fraser-Liggett C.M."/>
            <person name="Johnson P.J."/>
        </authorList>
    </citation>
    <scope>NUCLEOTIDE SEQUENCE [LARGE SCALE GENOMIC DNA]</scope>
    <source>
        <strain evidence="1">G3</strain>
    </source>
</reference>
<dbReference type="Proteomes" id="UP000001542">
    <property type="component" value="Unassembled WGS sequence"/>
</dbReference>
<dbReference type="SMR" id="A2F826"/>
<proteinExistence type="predicted"/>
<dbReference type="RefSeq" id="XP_001311888.1">
    <property type="nucleotide sequence ID" value="XM_001311887.1"/>
</dbReference>
<dbReference type="EMBL" id="DS113656">
    <property type="protein sequence ID" value="EAX98958.1"/>
    <property type="molecule type" value="Genomic_DNA"/>
</dbReference>
<organism evidence="1 2">
    <name type="scientific">Trichomonas vaginalis (strain ATCC PRA-98 / G3)</name>
    <dbReference type="NCBI Taxonomy" id="412133"/>
    <lineage>
        <taxon>Eukaryota</taxon>
        <taxon>Metamonada</taxon>
        <taxon>Parabasalia</taxon>
        <taxon>Trichomonadida</taxon>
        <taxon>Trichomonadidae</taxon>
        <taxon>Trichomonas</taxon>
    </lineage>
</organism>
<name>A2F826_TRIV3</name>
<dbReference type="VEuPathDB" id="TrichDB:TVAGG3_0383590"/>
<sequence length="190" mass="21996">MFQFLCLLSQAKSYDENHHAKKVGKYLYPIASTNDDFPFILLKKDIQKLERDYSTTDLNSIVDQISNEFELERDRVQNHFTRSKWASYSKQLFSRINFDLNNNGFRVVSLGGTVMKITKNNGVYNVNCRKASISTMLLHKAFRMRMIADGKTPEDYIVKTFQALPGQLISDIYNKLNSEIEVAINTYKSI</sequence>
<accession>A2F826</accession>
<dbReference type="KEGG" id="tva:4756761"/>
<reference evidence="1" key="1">
    <citation type="submission" date="2006-10" db="EMBL/GenBank/DDBJ databases">
        <authorList>
            <person name="Amadeo P."/>
            <person name="Zhao Q."/>
            <person name="Wortman J."/>
            <person name="Fraser-Liggett C."/>
            <person name="Carlton J."/>
        </authorList>
    </citation>
    <scope>NUCLEOTIDE SEQUENCE</scope>
    <source>
        <strain evidence="1">G3</strain>
    </source>
</reference>
<dbReference type="InParanoid" id="A2F826"/>
<dbReference type="VEuPathDB" id="TrichDB:TVAG_321180"/>
<evidence type="ECO:0000313" key="2">
    <source>
        <dbReference type="Proteomes" id="UP000001542"/>
    </source>
</evidence>
<gene>
    <name evidence="1" type="ORF">TVAG_321180</name>
</gene>